<accession>A0A5R9JCH2</accession>
<protein>
    <submittedName>
        <fullName evidence="2">Uncharacterized protein</fullName>
    </submittedName>
</protein>
<feature type="transmembrane region" description="Helical" evidence="1">
    <location>
        <begin position="7"/>
        <end position="26"/>
    </location>
</feature>
<dbReference type="EMBL" id="VCDI01000001">
    <property type="protein sequence ID" value="TLU74237.1"/>
    <property type="molecule type" value="Genomic_DNA"/>
</dbReference>
<organism evidence="2 3">
    <name type="scientific">Lichenicoccus roseus</name>
    <dbReference type="NCBI Taxonomy" id="2683649"/>
    <lineage>
        <taxon>Bacteria</taxon>
        <taxon>Pseudomonadati</taxon>
        <taxon>Pseudomonadota</taxon>
        <taxon>Alphaproteobacteria</taxon>
        <taxon>Acetobacterales</taxon>
        <taxon>Acetobacteraceae</taxon>
        <taxon>Lichenicoccus</taxon>
    </lineage>
</organism>
<evidence type="ECO:0000313" key="3">
    <source>
        <dbReference type="Proteomes" id="UP000305654"/>
    </source>
</evidence>
<dbReference type="AlphaFoldDB" id="A0A5R9JCH2"/>
<gene>
    <name evidence="2" type="ORF">FE263_03295</name>
</gene>
<sequence>MQHAINLILGLILALFHLAIAAIAVIEGVLRSVLTPMGLGHGAENAIMLVFAVLLVVAAIRLFGRILTLLLIVVLALTVLHILLPGIGRSAG</sequence>
<dbReference type="Proteomes" id="UP000305654">
    <property type="component" value="Unassembled WGS sequence"/>
</dbReference>
<reference evidence="2 3" key="1">
    <citation type="submission" date="2019-05" db="EMBL/GenBank/DDBJ databases">
        <authorList>
            <person name="Pankratov T."/>
            <person name="Grouzdev D."/>
        </authorList>
    </citation>
    <scope>NUCLEOTIDE SEQUENCE [LARGE SCALE GENOMIC DNA]</scope>
    <source>
        <strain evidence="2 3">KEBCLARHB70R</strain>
    </source>
</reference>
<evidence type="ECO:0000256" key="1">
    <source>
        <dbReference type="SAM" id="Phobius"/>
    </source>
</evidence>
<keyword evidence="1" id="KW-0472">Membrane</keyword>
<feature type="transmembrane region" description="Helical" evidence="1">
    <location>
        <begin position="69"/>
        <end position="88"/>
    </location>
</feature>
<comment type="caution">
    <text evidence="2">The sequence shown here is derived from an EMBL/GenBank/DDBJ whole genome shotgun (WGS) entry which is preliminary data.</text>
</comment>
<feature type="transmembrane region" description="Helical" evidence="1">
    <location>
        <begin position="46"/>
        <end position="64"/>
    </location>
</feature>
<dbReference type="RefSeq" id="WP_138324489.1">
    <property type="nucleotide sequence ID" value="NZ_VCDI01000001.1"/>
</dbReference>
<keyword evidence="3" id="KW-1185">Reference proteome</keyword>
<proteinExistence type="predicted"/>
<evidence type="ECO:0000313" key="2">
    <source>
        <dbReference type="EMBL" id="TLU74237.1"/>
    </source>
</evidence>
<name>A0A5R9JCH2_9PROT</name>
<keyword evidence="1" id="KW-1133">Transmembrane helix</keyword>
<keyword evidence="1" id="KW-0812">Transmembrane</keyword>